<evidence type="ECO:0008006" key="4">
    <source>
        <dbReference type="Google" id="ProtNLM"/>
    </source>
</evidence>
<sequence>MKYLLTTILAVLAFTACSHDNSSESNGQGRTVIVYMAAENNLSSIAQVNINDMIIGAKKLGSKDRLLVFVDRQNPQEKPFIIRLTGNAKQPVDTVYQFNNDFYSSDSEEMKQILGWCMKEYPNDSYGLVLWGHADGWLFHNTTTPKASTPSIKKAFGQDSGKDLNKEETKWMEITEMRDALAALPHTFKFIFADCCAFQNVEVAYELRNTTDYIIASPAEIPGAGAPYANIIPAMFNKTDATMYQQICDRYNETGGTGNRVPISTVNTAKLSDLASATHDIISNELNGKTFNMDGLVYYYNNVNYVYRAERIMYDMMDFLRQNTGNEAYLKWRQTYDAAVVYKKKSSKWDTNGLVDFDDFTVTDDNFGGMSMFVPLNRYNSTQKNYNELIKQMEWYNAAGWSSIGW</sequence>
<organism evidence="2 3">
    <name type="scientific">Xylanibacter brevis</name>
    <dbReference type="NCBI Taxonomy" id="83231"/>
    <lineage>
        <taxon>Bacteria</taxon>
        <taxon>Pseudomonadati</taxon>
        <taxon>Bacteroidota</taxon>
        <taxon>Bacteroidia</taxon>
        <taxon>Bacteroidales</taxon>
        <taxon>Prevotellaceae</taxon>
        <taxon>Xylanibacter</taxon>
    </lineage>
</organism>
<evidence type="ECO:0000256" key="1">
    <source>
        <dbReference type="SAM" id="SignalP"/>
    </source>
</evidence>
<accession>A0ABS9CJ12</accession>
<dbReference type="RefSeq" id="WP_301638502.1">
    <property type="nucleotide sequence ID" value="NZ_JADYTN010000027.1"/>
</dbReference>
<feature type="signal peptide" evidence="1">
    <location>
        <begin position="1"/>
        <end position="18"/>
    </location>
</feature>
<keyword evidence="1" id="KW-0732">Signal</keyword>
<dbReference type="EMBL" id="JADYTN010000027">
    <property type="protein sequence ID" value="MCF2564550.1"/>
    <property type="molecule type" value="Genomic_DNA"/>
</dbReference>
<reference evidence="2 3" key="1">
    <citation type="submission" date="2020-12" db="EMBL/GenBank/DDBJ databases">
        <title>Whole genome sequences of gut porcine anaerobes.</title>
        <authorList>
            <person name="Kubasova T."/>
            <person name="Jahodarova E."/>
            <person name="Rychlik I."/>
        </authorList>
    </citation>
    <scope>NUCLEOTIDE SEQUENCE [LARGE SCALE GENOMIC DNA]</scope>
    <source>
        <strain evidence="2 3">An925</strain>
    </source>
</reference>
<dbReference type="PANTHER" id="PTHR37835:SF1">
    <property type="entry name" value="ALPHA-CLOSTRIPAIN"/>
    <property type="match status" value="1"/>
</dbReference>
<keyword evidence="3" id="KW-1185">Reference proteome</keyword>
<dbReference type="Proteomes" id="UP001200470">
    <property type="component" value="Unassembled WGS sequence"/>
</dbReference>
<comment type="caution">
    <text evidence="2">The sequence shown here is derived from an EMBL/GenBank/DDBJ whole genome shotgun (WGS) entry which is preliminary data.</text>
</comment>
<evidence type="ECO:0000313" key="3">
    <source>
        <dbReference type="Proteomes" id="UP001200470"/>
    </source>
</evidence>
<proteinExistence type="predicted"/>
<gene>
    <name evidence="2" type="ORF">I6E12_10580</name>
</gene>
<dbReference type="PROSITE" id="PS51257">
    <property type="entry name" value="PROKAR_LIPOPROTEIN"/>
    <property type="match status" value="1"/>
</dbReference>
<dbReference type="Pfam" id="PF03415">
    <property type="entry name" value="Peptidase_C11"/>
    <property type="match status" value="1"/>
</dbReference>
<feature type="chain" id="PRO_5046387557" description="Clostripain" evidence="1">
    <location>
        <begin position="19"/>
        <end position="406"/>
    </location>
</feature>
<dbReference type="Gene3D" id="3.40.50.11970">
    <property type="match status" value="1"/>
</dbReference>
<dbReference type="InterPro" id="IPR005077">
    <property type="entry name" value="Peptidase_C11"/>
</dbReference>
<protein>
    <recommendedName>
        <fullName evidence="4">Clostripain</fullName>
    </recommendedName>
</protein>
<evidence type="ECO:0000313" key="2">
    <source>
        <dbReference type="EMBL" id="MCF2564550.1"/>
    </source>
</evidence>
<name>A0ABS9CJ12_9BACT</name>
<dbReference type="PANTHER" id="PTHR37835">
    <property type="entry name" value="ALPHA-CLOSTRIPAIN"/>
    <property type="match status" value="1"/>
</dbReference>